<dbReference type="SMART" id="SM00782">
    <property type="entry name" value="PhnA_Zn_Ribbon"/>
    <property type="match status" value="1"/>
</dbReference>
<dbReference type="PANTHER" id="PTHR30305">
    <property type="entry name" value="PROTEIN YJDM-RELATED"/>
    <property type="match status" value="1"/>
</dbReference>
<dbReference type="Proteomes" id="UP001069090">
    <property type="component" value="Unassembled WGS sequence"/>
</dbReference>
<name>A0A9J6RRJ1_9GAMM</name>
<protein>
    <submittedName>
        <fullName evidence="2">PhnA domain-containing protein</fullName>
    </submittedName>
</protein>
<feature type="domain" description="PhnA protein N-terminal proteobacterial" evidence="1">
    <location>
        <begin position="6"/>
        <end position="52"/>
    </location>
</feature>
<dbReference type="Pfam" id="PF03831">
    <property type="entry name" value="YjdM"/>
    <property type="match status" value="1"/>
</dbReference>
<evidence type="ECO:0000313" key="3">
    <source>
        <dbReference type="Proteomes" id="UP001069090"/>
    </source>
</evidence>
<proteinExistence type="predicted"/>
<evidence type="ECO:0000259" key="1">
    <source>
        <dbReference type="SMART" id="SM00782"/>
    </source>
</evidence>
<sequence>MKYEQALMQRADSKCELCTATSALAAHSIPESPQTNEDSHILLCETCREQISSEQLDLNHFRSLPDTMWSTVPAVQVMCYRLLKQLSSESWAQDALDMLYLEEDVKAWAEAGINDEVDDSEPCYDSNGVRLQAGDNVVLIKDLDVKGAGFTAKRGTAVRGISLTNNPEHIEGRVNGTRIVLVSKYLKKM</sequence>
<dbReference type="AlphaFoldDB" id="A0A9J6RRJ1"/>
<dbReference type="RefSeq" id="WP_258332928.1">
    <property type="nucleotide sequence ID" value="NZ_JAPTGG010000019.1"/>
</dbReference>
<dbReference type="InterPro" id="IPR013988">
    <property type="entry name" value="YjdM_C"/>
</dbReference>
<accession>A0A9J6RRJ1</accession>
<keyword evidence="3" id="KW-1185">Reference proteome</keyword>
<evidence type="ECO:0000313" key="2">
    <source>
        <dbReference type="EMBL" id="MCZ0866978.1"/>
    </source>
</evidence>
<gene>
    <name evidence="2" type="ORF">O0V09_17385</name>
</gene>
<organism evidence="2 3">
    <name type="scientific">Dasania phycosphaerae</name>
    <dbReference type="NCBI Taxonomy" id="2950436"/>
    <lineage>
        <taxon>Bacteria</taxon>
        <taxon>Pseudomonadati</taxon>
        <taxon>Pseudomonadota</taxon>
        <taxon>Gammaproteobacteria</taxon>
        <taxon>Cellvibrionales</taxon>
        <taxon>Spongiibacteraceae</taxon>
        <taxon>Dasania</taxon>
    </lineage>
</organism>
<dbReference type="EMBL" id="JAPTGG010000019">
    <property type="protein sequence ID" value="MCZ0866978.1"/>
    <property type="molecule type" value="Genomic_DNA"/>
</dbReference>
<dbReference type="PANTHER" id="PTHR30305:SF3">
    <property type="entry name" value="PROTEIN YJDM"/>
    <property type="match status" value="1"/>
</dbReference>
<reference evidence="2 3" key="1">
    <citation type="submission" date="2022-12" db="EMBL/GenBank/DDBJ databases">
        <title>Dasania phycosphaerae sp. nov., isolated from particulate material of the south coast of Korea.</title>
        <authorList>
            <person name="Jiang Y."/>
        </authorList>
    </citation>
    <scope>NUCLEOTIDE SEQUENCE [LARGE SCALE GENOMIC DNA]</scope>
    <source>
        <strain evidence="2 3">GY-19</strain>
    </source>
</reference>
<dbReference type="Gene3D" id="2.30.30.40">
    <property type="entry name" value="SH3 Domains"/>
    <property type="match status" value="1"/>
</dbReference>
<dbReference type="SUPFAM" id="SSF82057">
    <property type="entry name" value="Prokaryotic SH3-related domain"/>
    <property type="match status" value="1"/>
</dbReference>
<dbReference type="InterPro" id="IPR013991">
    <property type="entry name" value="PhnaA_N_proteobac"/>
</dbReference>
<comment type="caution">
    <text evidence="2">The sequence shown here is derived from an EMBL/GenBank/DDBJ whole genome shotgun (WGS) entry which is preliminary data.</text>
</comment>